<keyword evidence="3" id="KW-1185">Reference proteome</keyword>
<accession>S7MVE0</accession>
<feature type="region of interest" description="Disordered" evidence="1">
    <location>
        <begin position="1"/>
        <end position="85"/>
    </location>
</feature>
<reference evidence="2 3" key="1">
    <citation type="journal article" date="2013" name="Nat. Commun.">
        <title>Genome analysis reveals insights into physiology and longevity of the Brandt's bat Myotis brandtii.</title>
        <authorList>
            <person name="Seim I."/>
            <person name="Fang X."/>
            <person name="Xiong Z."/>
            <person name="Lobanov A.V."/>
            <person name="Huang Z."/>
            <person name="Ma S."/>
            <person name="Feng Y."/>
            <person name="Turanov A.A."/>
            <person name="Zhu Y."/>
            <person name="Lenz T.L."/>
            <person name="Gerashchenko M.V."/>
            <person name="Fan D."/>
            <person name="Hee Yim S."/>
            <person name="Yao X."/>
            <person name="Jordan D."/>
            <person name="Xiong Y."/>
            <person name="Ma Y."/>
            <person name="Lyapunov A.N."/>
            <person name="Chen G."/>
            <person name="Kulakova O.I."/>
            <person name="Sun Y."/>
            <person name="Lee S.G."/>
            <person name="Bronson R.T."/>
            <person name="Moskalev A.A."/>
            <person name="Sunyaev S.R."/>
            <person name="Zhang G."/>
            <person name="Krogh A."/>
            <person name="Wang J."/>
            <person name="Gladyshev V.N."/>
        </authorList>
    </citation>
    <scope>NUCLEOTIDE SEQUENCE [LARGE SCALE GENOMIC DNA]</scope>
</reference>
<dbReference type="AlphaFoldDB" id="S7MVE0"/>
<evidence type="ECO:0000256" key="1">
    <source>
        <dbReference type="SAM" id="MobiDB-lite"/>
    </source>
</evidence>
<dbReference type="EMBL" id="KE162186">
    <property type="protein sequence ID" value="EPQ07370.1"/>
    <property type="molecule type" value="Genomic_DNA"/>
</dbReference>
<proteinExistence type="predicted"/>
<organism evidence="2 3">
    <name type="scientific">Myotis brandtii</name>
    <name type="common">Brandt's bat</name>
    <dbReference type="NCBI Taxonomy" id="109478"/>
    <lineage>
        <taxon>Eukaryota</taxon>
        <taxon>Metazoa</taxon>
        <taxon>Chordata</taxon>
        <taxon>Craniata</taxon>
        <taxon>Vertebrata</taxon>
        <taxon>Euteleostomi</taxon>
        <taxon>Mammalia</taxon>
        <taxon>Eutheria</taxon>
        <taxon>Laurasiatheria</taxon>
        <taxon>Chiroptera</taxon>
        <taxon>Yangochiroptera</taxon>
        <taxon>Vespertilionidae</taxon>
        <taxon>Myotis</taxon>
    </lineage>
</organism>
<gene>
    <name evidence="2" type="ORF">D623_10032576</name>
</gene>
<sequence>MPGGQTGDVDDNSADMKSFAILPDPGRRSHSKRSQNPWHTAPCCPDPHPHPHPKHLLTALWSQVSKTRENSERKESQLLSETVDRNRDRDICASLIPERAYATPPSIPTSFSAFPASSLRLEPPAPSIQKAADLTATPAPCFGAEASRPSQGQMLLSLSSQAGMEAKQFS</sequence>
<protein>
    <submittedName>
        <fullName evidence="2">Uncharacterized protein</fullName>
    </submittedName>
</protein>
<evidence type="ECO:0000313" key="3">
    <source>
        <dbReference type="Proteomes" id="UP000052978"/>
    </source>
</evidence>
<dbReference type="Proteomes" id="UP000052978">
    <property type="component" value="Unassembled WGS sequence"/>
</dbReference>
<feature type="compositionally biased region" description="Basic and acidic residues" evidence="1">
    <location>
        <begin position="66"/>
        <end position="85"/>
    </location>
</feature>
<evidence type="ECO:0000313" key="2">
    <source>
        <dbReference type="EMBL" id="EPQ07370.1"/>
    </source>
</evidence>
<name>S7MVE0_MYOBR</name>